<dbReference type="EMBL" id="JELY01000963">
    <property type="protein sequence ID" value="KYF57452.1"/>
    <property type="molecule type" value="Genomic_DNA"/>
</dbReference>
<feature type="region of interest" description="Disordered" evidence="1">
    <location>
        <begin position="105"/>
        <end position="125"/>
    </location>
</feature>
<dbReference type="AlphaFoldDB" id="A0A150PP61"/>
<evidence type="ECO:0000313" key="3">
    <source>
        <dbReference type="Proteomes" id="UP000075420"/>
    </source>
</evidence>
<feature type="compositionally biased region" description="Gly residues" evidence="1">
    <location>
        <begin position="10"/>
        <end position="22"/>
    </location>
</feature>
<feature type="region of interest" description="Disordered" evidence="1">
    <location>
        <begin position="75"/>
        <end position="94"/>
    </location>
</feature>
<feature type="region of interest" description="Disordered" evidence="1">
    <location>
        <begin position="1"/>
        <end position="24"/>
    </location>
</feature>
<evidence type="ECO:0000313" key="2">
    <source>
        <dbReference type="EMBL" id="KYF57452.1"/>
    </source>
</evidence>
<gene>
    <name evidence="2" type="ORF">BE08_45720</name>
</gene>
<protein>
    <submittedName>
        <fullName evidence="2">Uncharacterized protein</fullName>
    </submittedName>
</protein>
<proteinExistence type="predicted"/>
<dbReference type="Proteomes" id="UP000075420">
    <property type="component" value="Unassembled WGS sequence"/>
</dbReference>
<comment type="caution">
    <text evidence="2">The sequence shown here is derived from an EMBL/GenBank/DDBJ whole genome shotgun (WGS) entry which is preliminary data.</text>
</comment>
<organism evidence="2 3">
    <name type="scientific">Sorangium cellulosum</name>
    <name type="common">Polyangium cellulosum</name>
    <dbReference type="NCBI Taxonomy" id="56"/>
    <lineage>
        <taxon>Bacteria</taxon>
        <taxon>Pseudomonadati</taxon>
        <taxon>Myxococcota</taxon>
        <taxon>Polyangia</taxon>
        <taxon>Polyangiales</taxon>
        <taxon>Polyangiaceae</taxon>
        <taxon>Sorangium</taxon>
    </lineage>
</organism>
<name>A0A150PP61_SORCE</name>
<feature type="compositionally biased region" description="Low complexity" evidence="1">
    <location>
        <begin position="105"/>
        <end position="116"/>
    </location>
</feature>
<sequence length="143" mass="15043">MRRSARAATGGSGAEGAKGGAGEAPVTLVLDDGTEYPIVGAMALPRLPVAQYPSVAPPTVSIYASYLRELPLSRSARRGGQGRPAVRPYRAGGGGARRAALARELPPCPTTAPARRAAAESDRSAHDRFQHRRMFVVARLQQV</sequence>
<accession>A0A150PP61</accession>
<reference evidence="2 3" key="1">
    <citation type="submission" date="2014-02" db="EMBL/GenBank/DDBJ databases">
        <title>The small core and large imbalanced accessory genome model reveals a collaborative survival strategy of Sorangium cellulosum strains in nature.</title>
        <authorList>
            <person name="Han K."/>
            <person name="Peng R."/>
            <person name="Blom J."/>
            <person name="Li Y.-Z."/>
        </authorList>
    </citation>
    <scope>NUCLEOTIDE SEQUENCE [LARGE SCALE GENOMIC DNA]</scope>
    <source>
        <strain evidence="2 3">So0157-25</strain>
    </source>
</reference>
<evidence type="ECO:0000256" key="1">
    <source>
        <dbReference type="SAM" id="MobiDB-lite"/>
    </source>
</evidence>